<reference evidence="2" key="1">
    <citation type="submission" date="2017-04" db="EMBL/GenBank/DDBJ databases">
        <authorList>
            <person name="Varghese N."/>
            <person name="Submissions S."/>
        </authorList>
    </citation>
    <scope>NUCLEOTIDE SEQUENCE [LARGE SCALE GENOMIC DNA]</scope>
    <source>
        <strain evidence="2">RKEM611</strain>
    </source>
</reference>
<evidence type="ECO:0000313" key="1">
    <source>
        <dbReference type="EMBL" id="SMF22176.1"/>
    </source>
</evidence>
<keyword evidence="2" id="KW-1185">Reference proteome</keyword>
<dbReference type="OrthoDB" id="9921882at2"/>
<dbReference type="RefSeq" id="WP_132318343.1">
    <property type="nucleotide sequence ID" value="NZ_FWZT01000007.1"/>
</dbReference>
<gene>
    <name evidence="1" type="ORF">SAMN06296036_107168</name>
</gene>
<protein>
    <submittedName>
        <fullName evidence="1">Uncharacterized protein</fullName>
    </submittedName>
</protein>
<dbReference type="EMBL" id="FWZT01000007">
    <property type="protein sequence ID" value="SMF22176.1"/>
    <property type="molecule type" value="Genomic_DNA"/>
</dbReference>
<dbReference type="AlphaFoldDB" id="A0A1Y6BUN3"/>
<sequence length="121" mass="13621">MLCKRCPHLVRHGQLADDQKSIEFRSLCGLAIKQALMEEGGFDAKKPQRKGAKKAVPVKVDMANQQECLHHPFPKVFDYIECSIYQGTFKSSNRTNDVIPTKDFQYSDALSGSSITDMELL</sequence>
<accession>A0A1Y6BUN3</accession>
<name>A0A1Y6BUN3_9BACT</name>
<evidence type="ECO:0000313" key="2">
    <source>
        <dbReference type="Proteomes" id="UP000192907"/>
    </source>
</evidence>
<dbReference type="Proteomes" id="UP000192907">
    <property type="component" value="Unassembled WGS sequence"/>
</dbReference>
<organism evidence="1 2">
    <name type="scientific">Pseudobacteriovorax antillogorgiicola</name>
    <dbReference type="NCBI Taxonomy" id="1513793"/>
    <lineage>
        <taxon>Bacteria</taxon>
        <taxon>Pseudomonadati</taxon>
        <taxon>Bdellovibrionota</taxon>
        <taxon>Oligoflexia</taxon>
        <taxon>Oligoflexales</taxon>
        <taxon>Pseudobacteriovoracaceae</taxon>
        <taxon>Pseudobacteriovorax</taxon>
    </lineage>
</organism>
<proteinExistence type="predicted"/>